<keyword evidence="3 7" id="KW-0328">Glycosyltransferase</keyword>
<organism evidence="13 14">
    <name type="scientific">Cetobacterium ceti</name>
    <dbReference type="NCBI Taxonomy" id="180163"/>
    <lineage>
        <taxon>Bacteria</taxon>
        <taxon>Fusobacteriati</taxon>
        <taxon>Fusobacteriota</taxon>
        <taxon>Fusobacteriia</taxon>
        <taxon>Fusobacteriales</taxon>
        <taxon>Fusobacteriaceae</taxon>
        <taxon>Cetobacterium</taxon>
    </lineage>
</organism>
<evidence type="ECO:0000256" key="5">
    <source>
        <dbReference type="ARBA" id="ARBA00022755"/>
    </source>
</evidence>
<dbReference type="HAMAP" id="MF_01931">
    <property type="entry name" value="PurF"/>
    <property type="match status" value="1"/>
</dbReference>
<dbReference type="InterPro" id="IPR035584">
    <property type="entry name" value="PurF_N"/>
</dbReference>
<feature type="active site" description="Nucleophile" evidence="7 9">
    <location>
        <position position="17"/>
    </location>
</feature>
<proteinExistence type="inferred from homology"/>
<dbReference type="GO" id="GO:0006189">
    <property type="term" value="P:'de novo' IMP biosynthetic process"/>
    <property type="evidence" value="ECO:0007669"/>
    <property type="project" value="UniProtKB-UniRule"/>
</dbReference>
<comment type="catalytic activity">
    <reaction evidence="7 8">
        <text>5-phospho-beta-D-ribosylamine + L-glutamate + diphosphate = 5-phospho-alpha-D-ribose 1-diphosphate + L-glutamine + H2O</text>
        <dbReference type="Rhea" id="RHEA:14905"/>
        <dbReference type="ChEBI" id="CHEBI:15377"/>
        <dbReference type="ChEBI" id="CHEBI:29985"/>
        <dbReference type="ChEBI" id="CHEBI:33019"/>
        <dbReference type="ChEBI" id="CHEBI:58017"/>
        <dbReference type="ChEBI" id="CHEBI:58359"/>
        <dbReference type="ChEBI" id="CHEBI:58681"/>
        <dbReference type="EC" id="2.4.2.14"/>
    </reaction>
</comment>
<evidence type="ECO:0000313" key="14">
    <source>
        <dbReference type="Proteomes" id="UP000191153"/>
    </source>
</evidence>
<sequence>MLREIEYFLNGKIKEECGVFGVFNIKEASKIVYYGLHSLQHRGQEGCGIGTFNKDVVERVRGEGLVTEIFTKKNLEKLKGNMGIGHVRYSTSGGGGIENTQPFLIKSHRGNFLVSHNGNIINGDILKRELELEGSIFNSTSDSEIIGHLIQREEGIFIERVKKALNKLEGAFSIIILTEDTMYGIRDKNGLRPLSLGKLNGGFLLSSESSAFDIVGGKYLRFLEPGEILQIKKEEISSEKYRKDTQNKMCAMEYIYFSRPDSNINNLNVHSIRRKSGEILAQESFVEGDIVIGVPDSSLSSAMGYSDKSGITYEMGLIKNRYVGRTFIKPTQEERERGVRMKLSGLESIIRDKKVILVDDSIVRGTTSKYIVSILRECGAKEVHVRIGSAPITSPCFYGVDTSTRKELISNRLNEEELCEYIGADSLKFLSIEGMEKAFGKNLCLACFTGEYPTEVYGLLGGDNE</sequence>
<dbReference type="EC" id="2.4.2.14" evidence="7"/>
<feature type="binding site" evidence="7 10">
    <location>
        <position position="297"/>
    </location>
    <ligand>
        <name>Mg(2+)</name>
        <dbReference type="ChEBI" id="CHEBI:18420"/>
    </ligand>
</feature>
<evidence type="ECO:0000256" key="9">
    <source>
        <dbReference type="PIRSR" id="PIRSR000485-1"/>
    </source>
</evidence>
<feature type="binding site" evidence="7 11">
    <location>
        <position position="444"/>
    </location>
    <ligand>
        <name>[4Fe-4S] cluster</name>
        <dbReference type="ChEBI" id="CHEBI:49883"/>
    </ligand>
</feature>
<comment type="pathway">
    <text evidence="1 7 8">Purine metabolism; IMP biosynthesis via de novo pathway; N(1)-(5-phospho-D-ribosyl)glycinamide from 5-phospho-alpha-D-ribose 1-diphosphate: step 1/2.</text>
</comment>
<protein>
    <recommendedName>
        <fullName evidence="7">Amidophosphoribosyltransferase</fullName>
        <shortName evidence="7">ATase</shortName>
        <ecNumber evidence="7">2.4.2.14</ecNumber>
    </recommendedName>
    <alternativeName>
        <fullName evidence="7">Glutamine phosphoribosylpyrophosphate amidotransferase</fullName>
        <shortName evidence="7">GPATase</shortName>
    </alternativeName>
</protein>
<dbReference type="InterPro" id="IPR029057">
    <property type="entry name" value="PRTase-like"/>
</dbReference>
<dbReference type="RefSeq" id="WP_078692936.1">
    <property type="nucleotide sequence ID" value="NZ_FUWX01000005.1"/>
</dbReference>
<dbReference type="PANTHER" id="PTHR11907">
    <property type="entry name" value="AMIDOPHOSPHORIBOSYLTRANSFERASE"/>
    <property type="match status" value="1"/>
</dbReference>
<comment type="cofactor">
    <cofactor evidence="7 10">
        <name>Mg(2+)</name>
        <dbReference type="ChEBI" id="CHEBI:18420"/>
    </cofactor>
    <text evidence="7 10">Binds 1 Mg(2+) ion per subunit.</text>
</comment>
<dbReference type="InterPro" id="IPR029055">
    <property type="entry name" value="Ntn_hydrolases_N"/>
</dbReference>
<keyword evidence="7 11" id="KW-0408">Iron</keyword>
<feature type="binding site" evidence="7 11">
    <location>
        <position position="396"/>
    </location>
    <ligand>
        <name>[4Fe-4S] cluster</name>
        <dbReference type="ChEBI" id="CHEBI:49883"/>
    </ligand>
</feature>
<dbReference type="Gene3D" id="3.60.20.10">
    <property type="entry name" value="Glutamine Phosphoribosylpyrophosphate, subunit 1, domain 1"/>
    <property type="match status" value="1"/>
</dbReference>
<dbReference type="GO" id="GO:0009113">
    <property type="term" value="P:purine nucleobase biosynthetic process"/>
    <property type="evidence" value="ECO:0007669"/>
    <property type="project" value="UniProtKB-UniRule"/>
</dbReference>
<keyword evidence="7" id="KW-0004">4Fe-4S</keyword>
<dbReference type="OrthoDB" id="9801213at2"/>
<evidence type="ECO:0000256" key="6">
    <source>
        <dbReference type="ARBA" id="ARBA00022962"/>
    </source>
</evidence>
<evidence type="ECO:0000256" key="8">
    <source>
        <dbReference type="PIRNR" id="PIRNR000485"/>
    </source>
</evidence>
<keyword evidence="7 11" id="KW-0411">Iron-sulfur</keyword>
<keyword evidence="7 10" id="KW-0479">Metal-binding</keyword>
<evidence type="ECO:0000259" key="12">
    <source>
        <dbReference type="PROSITE" id="PS51278"/>
    </source>
</evidence>
<dbReference type="GO" id="GO:0000287">
    <property type="term" value="F:magnesium ion binding"/>
    <property type="evidence" value="ECO:0007669"/>
    <property type="project" value="UniProtKB-UniRule"/>
</dbReference>
<reference evidence="13 14" key="1">
    <citation type="submission" date="2017-02" db="EMBL/GenBank/DDBJ databases">
        <authorList>
            <person name="Peterson S.W."/>
        </authorList>
    </citation>
    <scope>NUCLEOTIDE SEQUENCE [LARGE SCALE GENOMIC DNA]</scope>
    <source>
        <strain evidence="13 14">ATCC 700028</strain>
    </source>
</reference>
<dbReference type="Pfam" id="PF13537">
    <property type="entry name" value="GATase_7"/>
    <property type="match status" value="1"/>
</dbReference>
<feature type="binding site" evidence="7 11">
    <location>
        <position position="447"/>
    </location>
    <ligand>
        <name>[4Fe-4S] cluster</name>
        <dbReference type="ChEBI" id="CHEBI:49883"/>
    </ligand>
</feature>
<evidence type="ECO:0000313" key="13">
    <source>
        <dbReference type="EMBL" id="SJZ40746.1"/>
    </source>
</evidence>
<evidence type="ECO:0000256" key="7">
    <source>
        <dbReference type="HAMAP-Rule" id="MF_01931"/>
    </source>
</evidence>
<dbReference type="STRING" id="180163.SAMN02745174_00387"/>
<evidence type="ECO:0000256" key="1">
    <source>
        <dbReference type="ARBA" id="ARBA00005209"/>
    </source>
</evidence>
<gene>
    <name evidence="7" type="primary">purF</name>
    <name evidence="13" type="ORF">SAMN02745174_00387</name>
</gene>
<evidence type="ECO:0000256" key="4">
    <source>
        <dbReference type="ARBA" id="ARBA00022679"/>
    </source>
</evidence>
<dbReference type="CDD" id="cd00715">
    <property type="entry name" value="GPATase_N"/>
    <property type="match status" value="1"/>
</dbReference>
<dbReference type="AlphaFoldDB" id="A0A1T4KED3"/>
<keyword evidence="7 10" id="KW-0460">Magnesium</keyword>
<comment type="cofactor">
    <cofactor evidence="7 11">
        <name>[4Fe-4S] cluster</name>
        <dbReference type="ChEBI" id="CHEBI:49883"/>
    </cofactor>
    <text evidence="7 11">Binds 1 [4Fe-4S] cluster per subunit.</text>
</comment>
<dbReference type="CDD" id="cd06223">
    <property type="entry name" value="PRTases_typeI"/>
    <property type="match status" value="1"/>
</dbReference>
<evidence type="ECO:0000256" key="11">
    <source>
        <dbReference type="PIRSR" id="PIRSR000485-3"/>
    </source>
</evidence>
<comment type="function">
    <text evidence="7">Catalyzes the formation of phosphoribosylamine from phosphoribosylpyrophosphate (PRPP) and glutamine.</text>
</comment>
<keyword evidence="14" id="KW-1185">Reference proteome</keyword>
<dbReference type="InterPro" id="IPR005854">
    <property type="entry name" value="PurF"/>
</dbReference>
<dbReference type="InterPro" id="IPR017932">
    <property type="entry name" value="GATase_2_dom"/>
</dbReference>
<name>A0A1T4KED3_9FUSO</name>
<keyword evidence="6 7" id="KW-0315">Glutamine amidotransferase</keyword>
<evidence type="ECO:0000256" key="3">
    <source>
        <dbReference type="ARBA" id="ARBA00022676"/>
    </source>
</evidence>
<dbReference type="SUPFAM" id="SSF56235">
    <property type="entry name" value="N-terminal nucleophile aminohydrolases (Ntn hydrolases)"/>
    <property type="match status" value="1"/>
</dbReference>
<evidence type="ECO:0000256" key="10">
    <source>
        <dbReference type="PIRSR" id="PIRSR000485-2"/>
    </source>
</evidence>
<evidence type="ECO:0000256" key="2">
    <source>
        <dbReference type="ARBA" id="ARBA00010138"/>
    </source>
</evidence>
<comment type="similarity">
    <text evidence="2 7 8">In the C-terminal section; belongs to the purine/pyrimidine phosphoribosyltransferase family.</text>
</comment>
<dbReference type="UniPathway" id="UPA00074">
    <property type="reaction ID" value="UER00124"/>
</dbReference>
<dbReference type="GO" id="GO:0051539">
    <property type="term" value="F:4 iron, 4 sulfur cluster binding"/>
    <property type="evidence" value="ECO:0007669"/>
    <property type="project" value="UniProtKB-KW"/>
</dbReference>
<dbReference type="NCBIfam" id="TIGR01134">
    <property type="entry name" value="purF"/>
    <property type="match status" value="1"/>
</dbReference>
<dbReference type="InterPro" id="IPR000836">
    <property type="entry name" value="PRTase_dom"/>
</dbReference>
<accession>A0A1T4KED3</accession>
<dbReference type="PIRSF" id="PIRSF000485">
    <property type="entry name" value="Amd_phspho_trans"/>
    <property type="match status" value="1"/>
</dbReference>
<dbReference type="GO" id="GO:0004044">
    <property type="term" value="F:amidophosphoribosyltransferase activity"/>
    <property type="evidence" value="ECO:0007669"/>
    <property type="project" value="UniProtKB-UniRule"/>
</dbReference>
<keyword evidence="4 7" id="KW-0808">Transferase</keyword>
<feature type="domain" description="Glutamine amidotransferase type-2" evidence="12">
    <location>
        <begin position="17"/>
        <end position="234"/>
    </location>
</feature>
<dbReference type="Gene3D" id="3.40.50.2020">
    <property type="match status" value="1"/>
</dbReference>
<dbReference type="EMBL" id="FUWX01000005">
    <property type="protein sequence ID" value="SJZ40746.1"/>
    <property type="molecule type" value="Genomic_DNA"/>
</dbReference>
<dbReference type="PROSITE" id="PS51278">
    <property type="entry name" value="GATASE_TYPE_2"/>
    <property type="match status" value="1"/>
</dbReference>
<dbReference type="SUPFAM" id="SSF53271">
    <property type="entry name" value="PRTase-like"/>
    <property type="match status" value="1"/>
</dbReference>
<dbReference type="Pfam" id="PF00156">
    <property type="entry name" value="Pribosyltran"/>
    <property type="match status" value="1"/>
</dbReference>
<feature type="binding site" evidence="7 10">
    <location>
        <position position="360"/>
    </location>
    <ligand>
        <name>Mg(2+)</name>
        <dbReference type="ChEBI" id="CHEBI:18420"/>
    </ligand>
</feature>
<feature type="binding site" evidence="7 10">
    <location>
        <position position="359"/>
    </location>
    <ligand>
        <name>Mg(2+)</name>
        <dbReference type="ChEBI" id="CHEBI:18420"/>
    </ligand>
</feature>
<feature type="binding site" evidence="7 11">
    <location>
        <position position="250"/>
    </location>
    <ligand>
        <name>[4Fe-4S] cluster</name>
        <dbReference type="ChEBI" id="CHEBI:49883"/>
    </ligand>
</feature>
<dbReference type="Proteomes" id="UP000191153">
    <property type="component" value="Unassembled WGS sequence"/>
</dbReference>
<keyword evidence="5 7" id="KW-0658">Purine biosynthesis</keyword>